<protein>
    <submittedName>
        <fullName evidence="1">Uncharacterized protein</fullName>
    </submittedName>
</protein>
<evidence type="ECO:0000313" key="2">
    <source>
        <dbReference type="Proteomes" id="UP000055048"/>
    </source>
</evidence>
<keyword evidence="2" id="KW-1185">Reference proteome</keyword>
<dbReference type="EMBL" id="JYDJ01000166">
    <property type="protein sequence ID" value="KRX41594.1"/>
    <property type="molecule type" value="Genomic_DNA"/>
</dbReference>
<proteinExistence type="predicted"/>
<reference evidence="1 2" key="1">
    <citation type="submission" date="2015-01" db="EMBL/GenBank/DDBJ databases">
        <title>Evolution of Trichinella species and genotypes.</title>
        <authorList>
            <person name="Korhonen P.K."/>
            <person name="Edoardo P."/>
            <person name="Giuseppe L.R."/>
            <person name="Gasser R.B."/>
        </authorList>
    </citation>
    <scope>NUCLEOTIDE SEQUENCE [LARGE SCALE GENOMIC DNA]</scope>
    <source>
        <strain evidence="1">ISS417</strain>
    </source>
</reference>
<accession>A0A0V0TRH1</accession>
<sequence length="109" mass="13297">MKVIFEKKTLLGRKEEKIRPTNVDDDKFQLIKSFLYHVHFQTLKLFSTLEKEIIIITSYHPSLEGLFNFYTYLVNFIIWKDETFDKKKQQYEDIGIGREIWQILIFDTW</sequence>
<name>A0A0V0TRH1_9BILA</name>
<evidence type="ECO:0000313" key="1">
    <source>
        <dbReference type="EMBL" id="KRX41594.1"/>
    </source>
</evidence>
<organism evidence="1 2">
    <name type="scientific">Trichinella murrelli</name>
    <dbReference type="NCBI Taxonomy" id="144512"/>
    <lineage>
        <taxon>Eukaryota</taxon>
        <taxon>Metazoa</taxon>
        <taxon>Ecdysozoa</taxon>
        <taxon>Nematoda</taxon>
        <taxon>Enoplea</taxon>
        <taxon>Dorylaimia</taxon>
        <taxon>Trichinellida</taxon>
        <taxon>Trichinellidae</taxon>
        <taxon>Trichinella</taxon>
    </lineage>
</organism>
<dbReference type="Proteomes" id="UP000055048">
    <property type="component" value="Unassembled WGS sequence"/>
</dbReference>
<comment type="caution">
    <text evidence="1">The sequence shown here is derived from an EMBL/GenBank/DDBJ whole genome shotgun (WGS) entry which is preliminary data.</text>
</comment>
<gene>
    <name evidence="1" type="ORF">T05_11987</name>
</gene>
<dbReference type="AlphaFoldDB" id="A0A0V0TRH1"/>